<dbReference type="Proteomes" id="UP000297975">
    <property type="component" value="Unassembled WGS sequence"/>
</dbReference>
<evidence type="ECO:0000256" key="8">
    <source>
        <dbReference type="ARBA" id="ARBA00022807"/>
    </source>
</evidence>
<dbReference type="InterPro" id="IPR016125">
    <property type="entry name" value="Peptidase_C15-like"/>
</dbReference>
<proteinExistence type="inferred from homology"/>
<name>A0A4Y8ILQ9_9BACI</name>
<evidence type="ECO:0000256" key="6">
    <source>
        <dbReference type="ARBA" id="ARBA00022670"/>
    </source>
</evidence>
<sequence>MSKILLTGFEPFLSFKTNPTMEIAKKLDGQSINQYEVVSRILTVDFNRSGKQMIDAIEEVKPDVIVALGLAGNRKHITPERIAINCNDGPEDNEGNKPNGEKIFEDGPDGYLSTLPIKEMVENITKNGLPASISNTAGTYLCNNVMYHGLHHGQQNNYNYRAGFIHIPPSHDIALQQPSLASWSQDDLNQAVQLALEIL</sequence>
<organism evidence="11 12">
    <name type="scientific">Filobacillus milosensis</name>
    <dbReference type="NCBI Taxonomy" id="94137"/>
    <lineage>
        <taxon>Bacteria</taxon>
        <taxon>Bacillati</taxon>
        <taxon>Bacillota</taxon>
        <taxon>Bacilli</taxon>
        <taxon>Bacillales</taxon>
        <taxon>Bacillaceae</taxon>
        <taxon>Filobacillus</taxon>
    </lineage>
</organism>
<dbReference type="PANTHER" id="PTHR23402:SF1">
    <property type="entry name" value="PYROGLUTAMYL-PEPTIDASE I"/>
    <property type="match status" value="1"/>
</dbReference>
<dbReference type="RefSeq" id="WP_134340814.1">
    <property type="nucleotide sequence ID" value="NZ_SOPW01000014.1"/>
</dbReference>
<evidence type="ECO:0000256" key="10">
    <source>
        <dbReference type="PROSITE-ProRule" id="PRU10077"/>
    </source>
</evidence>
<gene>
    <name evidence="11" type="primary">pcp</name>
    <name evidence="11" type="ORF">E3U55_12525</name>
</gene>
<dbReference type="PANTHER" id="PTHR23402">
    <property type="entry name" value="PROTEASE FAMILY C15 PYROGLUTAMYL-PEPTIDASE I-RELATED"/>
    <property type="match status" value="1"/>
</dbReference>
<evidence type="ECO:0000256" key="5">
    <source>
        <dbReference type="ARBA" id="ARBA00022490"/>
    </source>
</evidence>
<keyword evidence="7 11" id="KW-0378">Hydrolase</keyword>
<comment type="caution">
    <text evidence="11">The sequence shown here is derived from an EMBL/GenBank/DDBJ whole genome shotgun (WGS) entry which is preliminary data.</text>
</comment>
<keyword evidence="12" id="KW-1185">Reference proteome</keyword>
<dbReference type="EMBL" id="SOPW01000014">
    <property type="protein sequence ID" value="TFB15071.1"/>
    <property type="molecule type" value="Genomic_DNA"/>
</dbReference>
<dbReference type="Gene3D" id="3.40.630.20">
    <property type="entry name" value="Peptidase C15, pyroglutamyl peptidase I-like"/>
    <property type="match status" value="1"/>
</dbReference>
<evidence type="ECO:0000313" key="12">
    <source>
        <dbReference type="Proteomes" id="UP000297975"/>
    </source>
</evidence>
<dbReference type="EC" id="3.4.19.3" evidence="9"/>
<dbReference type="GO" id="GO:0006508">
    <property type="term" value="P:proteolysis"/>
    <property type="evidence" value="ECO:0007669"/>
    <property type="project" value="UniProtKB-KW"/>
</dbReference>
<accession>A0A4Y8ILQ9</accession>
<feature type="active site" evidence="10">
    <location>
        <position position="142"/>
    </location>
</feature>
<comment type="catalytic activity">
    <reaction evidence="1 9">
        <text>Release of an N-terminal pyroglutamyl group from a polypeptide, the second amino acid generally not being Pro.</text>
        <dbReference type="EC" id="3.4.19.3"/>
    </reaction>
</comment>
<dbReference type="NCBIfam" id="NF009676">
    <property type="entry name" value="PRK13197.1"/>
    <property type="match status" value="1"/>
</dbReference>
<comment type="subcellular location">
    <subcellularLocation>
        <location evidence="3">Cytoplasm</location>
    </subcellularLocation>
</comment>
<dbReference type="PRINTS" id="PR00706">
    <property type="entry name" value="PYROGLUPTASE"/>
</dbReference>
<dbReference type="PROSITE" id="PS01334">
    <property type="entry name" value="PYRASE_CYS"/>
    <property type="match status" value="1"/>
</dbReference>
<dbReference type="GO" id="GO:0016920">
    <property type="term" value="F:pyroglutamyl-peptidase activity"/>
    <property type="evidence" value="ECO:0007669"/>
    <property type="project" value="UniProtKB-EC"/>
</dbReference>
<evidence type="ECO:0000256" key="7">
    <source>
        <dbReference type="ARBA" id="ARBA00022801"/>
    </source>
</evidence>
<keyword evidence="6" id="KW-0645">Protease</keyword>
<dbReference type="InterPro" id="IPR033694">
    <property type="entry name" value="PGPEP1_Cys_AS"/>
</dbReference>
<evidence type="ECO:0000256" key="9">
    <source>
        <dbReference type="PROSITE-ProRule" id="PRU10076"/>
    </source>
</evidence>
<dbReference type="Pfam" id="PF01470">
    <property type="entry name" value="Peptidase_C15"/>
    <property type="match status" value="1"/>
</dbReference>
<evidence type="ECO:0000313" key="11">
    <source>
        <dbReference type="EMBL" id="TFB15071.1"/>
    </source>
</evidence>
<dbReference type="InterPro" id="IPR000816">
    <property type="entry name" value="Peptidase_C15"/>
</dbReference>
<dbReference type="AlphaFoldDB" id="A0A4Y8ILQ9"/>
<dbReference type="NCBIfam" id="TIGR00504">
    <property type="entry name" value="pyro_pdase"/>
    <property type="match status" value="1"/>
</dbReference>
<comment type="function">
    <text evidence="2">Removes 5-oxoproline from various penultimate amino acid residues except L-proline.</text>
</comment>
<keyword evidence="8" id="KW-0788">Thiol protease</keyword>
<evidence type="ECO:0000256" key="2">
    <source>
        <dbReference type="ARBA" id="ARBA00002280"/>
    </source>
</evidence>
<comment type="similarity">
    <text evidence="4">Belongs to the peptidase C15 family.</text>
</comment>
<dbReference type="SUPFAM" id="SSF53182">
    <property type="entry name" value="Pyrrolidone carboxyl peptidase (pyroglutamate aminopeptidase)"/>
    <property type="match status" value="1"/>
</dbReference>
<keyword evidence="5" id="KW-0963">Cytoplasm</keyword>
<dbReference type="PROSITE" id="PS01333">
    <property type="entry name" value="PYRASE_GLU"/>
    <property type="match status" value="1"/>
</dbReference>
<protein>
    <recommendedName>
        <fullName evidence="9">Pyroglutamyl-peptidase I</fullName>
        <ecNumber evidence="9">3.4.19.3</ecNumber>
    </recommendedName>
</protein>
<dbReference type="CDD" id="cd00501">
    <property type="entry name" value="Peptidase_C15"/>
    <property type="match status" value="1"/>
</dbReference>
<dbReference type="PIRSF" id="PIRSF015592">
    <property type="entry name" value="Prld-crbxl_pptds"/>
    <property type="match status" value="1"/>
</dbReference>
<evidence type="ECO:0000256" key="1">
    <source>
        <dbReference type="ARBA" id="ARBA00001770"/>
    </source>
</evidence>
<dbReference type="OrthoDB" id="9779738at2"/>
<feature type="active site" evidence="9">
    <location>
        <position position="80"/>
    </location>
</feature>
<dbReference type="InterPro" id="IPR033693">
    <property type="entry name" value="PGPEP1_Glu_AS"/>
</dbReference>
<reference evidence="11 12" key="1">
    <citation type="submission" date="2019-03" db="EMBL/GenBank/DDBJ databases">
        <authorList>
            <person name="He R.-H."/>
        </authorList>
    </citation>
    <scope>NUCLEOTIDE SEQUENCE [LARGE SCALE GENOMIC DNA]</scope>
    <source>
        <strain evidence="12">SH 714</strain>
    </source>
</reference>
<dbReference type="GO" id="GO:0005829">
    <property type="term" value="C:cytosol"/>
    <property type="evidence" value="ECO:0007669"/>
    <property type="project" value="InterPro"/>
</dbReference>
<evidence type="ECO:0000256" key="3">
    <source>
        <dbReference type="ARBA" id="ARBA00004496"/>
    </source>
</evidence>
<dbReference type="InterPro" id="IPR029762">
    <property type="entry name" value="PGP-I_bact-type"/>
</dbReference>
<dbReference type="InterPro" id="IPR036440">
    <property type="entry name" value="Peptidase_C15-like_sf"/>
</dbReference>
<evidence type="ECO:0000256" key="4">
    <source>
        <dbReference type="ARBA" id="ARBA00006641"/>
    </source>
</evidence>